<sequence length="1033" mass="118849">DVTDGLQIRQATFGRICEDGDKILAELSSKERSELKEVLKNIEKQLHRLDPIIKERSQVLHSALTERMEFWKMYVKCNKWITETEQADRPLDPALEVSDLIKQIFEVKAAQDRIRSFQSEVDRLSESEKPIVEVCHEEDKAQIQPEVTDIHERYRKLLKDITGVLDRLSKALEERKSFETDVSKLEKWLELSEPPTSKTPVLLVPLETLQQNLNAMQVICEEAEEFNKLLDNITRETQVVKETLSPDEEEKLDEKVEKLQVNLDRVCNAALTNQNILSNAVEERINYESQIRFLSEALSELEVKRLALKDVLPLPSEAAEERLEQVKNLQEQVSSLQPHLNNIGTLQVRMNSTGQVDHADDVAGLDSTMQELYNNLEEDKINFARSATARQEFADRVAITRNNIEECEIRLAQLEESHLPSEDKVDKCEEMMKEVELLLNSLPLLETLTQEINETCSFEDLKSLDQTKHKLKNKLEELMRSLQQQVAVLQGNTSTKDALQGDVARCLDWLQQTKAMLEDVKPIGLDVIEAQQALDEHKMKEADIEEGLKKSQGLIITTKAKYADIGEELPEHLQDSLETIDALHSEILRLEMEKERKLEKDVVMMEKFSDLIDDIKEWLQRADEVLKEAADGIDFHQLELEERKFKKLQSQKPTYQAKLTSLNALAQELSPTICPSSQENVEENITHLNQHFPKTTATVDSITENLLKASDAWQDFNHWCEKLEDLSQEVKDQRKFTAPLTMSTTMKNKQLTEDLNSRLLSEENGFDQVKDTVERLSHLGNDAGNAAVQKRRDSVETHFRDVQTGVRNDLEEASYQFDTWKKYEDSLEQTEENLHRLSEVSLSPFSISDPKEDLISALEELEEVKPTIQDCTQVVDTLKKAHDDLMSKVIKDPVSCKPFDEKLESLAKQAKQFSKHILETEREMKEELADREQLHSKTEAILEEVVKVQTRSDQLCRRFEPEEEDVARRQVELKILQDEIEPVLNQAKILSAQQREKYSTKQSNLPFDVEEDILALEAANISISDVFEKNSQN</sequence>
<dbReference type="GO" id="GO:0031965">
    <property type="term" value="C:nuclear membrane"/>
    <property type="evidence" value="ECO:0007669"/>
    <property type="project" value="UniProtKB-SubCell"/>
</dbReference>
<evidence type="ECO:0000256" key="4">
    <source>
        <dbReference type="ARBA" id="ARBA00023136"/>
    </source>
</evidence>
<evidence type="ECO:0000256" key="1">
    <source>
        <dbReference type="ARBA" id="ARBA00004126"/>
    </source>
</evidence>
<reference evidence="7 8" key="1">
    <citation type="journal article" date="2017" name="PLoS Biol.">
        <title>The sea cucumber genome provides insights into morphological evolution and visceral regeneration.</title>
        <authorList>
            <person name="Zhang X."/>
            <person name="Sun L."/>
            <person name="Yuan J."/>
            <person name="Sun Y."/>
            <person name="Gao Y."/>
            <person name="Zhang L."/>
            <person name="Li S."/>
            <person name="Dai H."/>
            <person name="Hamel J.F."/>
            <person name="Liu C."/>
            <person name="Yu Y."/>
            <person name="Liu S."/>
            <person name="Lin W."/>
            <person name="Guo K."/>
            <person name="Jin S."/>
            <person name="Xu P."/>
            <person name="Storey K.B."/>
            <person name="Huan P."/>
            <person name="Zhang T."/>
            <person name="Zhou Y."/>
            <person name="Zhang J."/>
            <person name="Lin C."/>
            <person name="Li X."/>
            <person name="Xing L."/>
            <person name="Huo D."/>
            <person name="Sun M."/>
            <person name="Wang L."/>
            <person name="Mercier A."/>
            <person name="Li F."/>
            <person name="Yang H."/>
            <person name="Xiang J."/>
        </authorList>
    </citation>
    <scope>NUCLEOTIDE SEQUENCE [LARGE SCALE GENOMIC DNA]</scope>
    <source>
        <strain evidence="7">Shaxun</strain>
        <tissue evidence="7">Muscle</tissue>
    </source>
</reference>
<evidence type="ECO:0000256" key="6">
    <source>
        <dbReference type="SAM" id="Coils"/>
    </source>
</evidence>
<feature type="non-terminal residue" evidence="7">
    <location>
        <position position="1"/>
    </location>
</feature>
<evidence type="ECO:0000256" key="2">
    <source>
        <dbReference type="ARBA" id="ARBA00022553"/>
    </source>
</evidence>
<feature type="coiled-coil region" evidence="6">
    <location>
        <begin position="903"/>
        <end position="937"/>
    </location>
</feature>
<dbReference type="STRING" id="307972.A0A2G8K4G9"/>
<dbReference type="Proteomes" id="UP000230750">
    <property type="component" value="Unassembled WGS sequence"/>
</dbReference>
<comment type="subcellular location">
    <subcellularLocation>
        <location evidence="1">Nucleus membrane</location>
    </subcellularLocation>
</comment>
<comment type="caution">
    <text evidence="7">The sequence shown here is derived from an EMBL/GenBank/DDBJ whole genome shotgun (WGS) entry which is preliminary data.</text>
</comment>
<proteinExistence type="predicted"/>
<feature type="coiled-coil region" evidence="6">
    <location>
        <begin position="206"/>
        <end position="304"/>
    </location>
</feature>
<dbReference type="PANTHER" id="PTHR14514">
    <property type="entry name" value="PKA ANCHORING PROTEIN"/>
    <property type="match status" value="1"/>
</dbReference>
<keyword evidence="8" id="KW-1185">Reference proteome</keyword>
<name>A0A2G8K4G9_STIJA</name>
<feature type="coiled-coil region" evidence="6">
    <location>
        <begin position="461"/>
        <end position="492"/>
    </location>
</feature>
<dbReference type="InterPro" id="IPR018159">
    <property type="entry name" value="Spectrin/alpha-actinin"/>
</dbReference>
<accession>A0A2G8K4G9</accession>
<dbReference type="SUPFAM" id="SSF46966">
    <property type="entry name" value="Spectrin repeat"/>
    <property type="match status" value="6"/>
</dbReference>
<dbReference type="InterPro" id="IPR002017">
    <property type="entry name" value="Spectrin_repeat"/>
</dbReference>
<keyword evidence="5" id="KW-0539">Nucleus</keyword>
<dbReference type="AlphaFoldDB" id="A0A2G8K4G9"/>
<protein>
    <submittedName>
        <fullName evidence="7">Putative nesprin-1 isoform X3</fullName>
    </submittedName>
</protein>
<evidence type="ECO:0000313" key="8">
    <source>
        <dbReference type="Proteomes" id="UP000230750"/>
    </source>
</evidence>
<dbReference type="PANTHER" id="PTHR14514:SF7">
    <property type="entry name" value="KASH DOMAIN-CONTAINING PROTEIN"/>
    <property type="match status" value="1"/>
</dbReference>
<keyword evidence="6" id="KW-0175">Coiled coil</keyword>
<keyword evidence="4" id="KW-0472">Membrane</keyword>
<keyword evidence="2" id="KW-0597">Phosphoprotein</keyword>
<evidence type="ECO:0000256" key="3">
    <source>
        <dbReference type="ARBA" id="ARBA00022737"/>
    </source>
</evidence>
<keyword evidence="3" id="KW-0677">Repeat</keyword>
<feature type="coiled-coil region" evidence="6">
    <location>
        <begin position="573"/>
        <end position="600"/>
    </location>
</feature>
<dbReference type="Gene3D" id="1.20.58.60">
    <property type="match status" value="4"/>
</dbReference>
<dbReference type="Pfam" id="PF00435">
    <property type="entry name" value="Spectrin"/>
    <property type="match status" value="2"/>
</dbReference>
<organism evidence="7 8">
    <name type="scientific">Stichopus japonicus</name>
    <name type="common">Sea cucumber</name>
    <dbReference type="NCBI Taxonomy" id="307972"/>
    <lineage>
        <taxon>Eukaryota</taxon>
        <taxon>Metazoa</taxon>
        <taxon>Echinodermata</taxon>
        <taxon>Eleutherozoa</taxon>
        <taxon>Echinozoa</taxon>
        <taxon>Holothuroidea</taxon>
        <taxon>Aspidochirotacea</taxon>
        <taxon>Aspidochirotida</taxon>
        <taxon>Stichopodidae</taxon>
        <taxon>Apostichopus</taxon>
    </lineage>
</organism>
<gene>
    <name evidence="7" type="ORF">BSL78_20261</name>
</gene>
<dbReference type="EMBL" id="MRZV01000895">
    <property type="protein sequence ID" value="PIK42900.1"/>
    <property type="molecule type" value="Genomic_DNA"/>
</dbReference>
<evidence type="ECO:0000256" key="5">
    <source>
        <dbReference type="ARBA" id="ARBA00023242"/>
    </source>
</evidence>
<evidence type="ECO:0000313" key="7">
    <source>
        <dbReference type="EMBL" id="PIK42900.1"/>
    </source>
</evidence>
<dbReference type="OrthoDB" id="6538186at2759"/>
<dbReference type="SMART" id="SM00150">
    <property type="entry name" value="SPEC"/>
    <property type="match status" value="5"/>
</dbReference>